<sequence>MNWNSWSDFFAMGGYALYVWGSVLMTVLLVAGEVLAVRMRRKTIMKLYGRWVRSNRRESNENEA</sequence>
<dbReference type="GO" id="GO:0005886">
    <property type="term" value="C:plasma membrane"/>
    <property type="evidence" value="ECO:0007669"/>
    <property type="project" value="UniProtKB-SubCell"/>
</dbReference>
<comment type="subcellular location">
    <subcellularLocation>
        <location evidence="2 12">Cell inner membrane</location>
        <topology evidence="2 12">Single-pass membrane protein</topology>
    </subcellularLocation>
</comment>
<comment type="function">
    <text evidence="1 12">Required for the export of heme to the periplasm for the biogenesis of c-type cytochromes.</text>
</comment>
<reference evidence="13 14" key="1">
    <citation type="submission" date="2016-02" db="EMBL/GenBank/DDBJ databases">
        <authorList>
            <person name="Wen L."/>
            <person name="He K."/>
            <person name="Yang H."/>
        </authorList>
    </citation>
    <scope>NUCLEOTIDE SEQUENCE [LARGE SCALE GENOMIC DNA]</scope>
    <source>
        <strain evidence="13 14">TSA40</strain>
    </source>
</reference>
<dbReference type="InterPro" id="IPR007078">
    <property type="entry name" value="Haem_export_protD_CcmD"/>
</dbReference>
<keyword evidence="11 12" id="KW-0472">Membrane</keyword>
<evidence type="ECO:0000256" key="1">
    <source>
        <dbReference type="ARBA" id="ARBA00002442"/>
    </source>
</evidence>
<dbReference type="GO" id="GO:1903607">
    <property type="term" value="P:cytochrome c biosynthetic process"/>
    <property type="evidence" value="ECO:0007669"/>
    <property type="project" value="TreeGrafter"/>
</dbReference>
<dbReference type="Proteomes" id="UP000197535">
    <property type="component" value="Unassembled WGS sequence"/>
</dbReference>
<dbReference type="InterPro" id="IPR052075">
    <property type="entry name" value="Heme_exporter_D"/>
</dbReference>
<keyword evidence="14" id="KW-1185">Reference proteome</keyword>
<evidence type="ECO:0000256" key="7">
    <source>
        <dbReference type="ARBA" id="ARBA00022519"/>
    </source>
</evidence>
<evidence type="ECO:0000256" key="5">
    <source>
        <dbReference type="ARBA" id="ARBA00022448"/>
    </source>
</evidence>
<dbReference type="PANTHER" id="PTHR37531">
    <property type="entry name" value="HEME EXPORTER PROTEIN D"/>
    <property type="match status" value="1"/>
</dbReference>
<keyword evidence="6 12" id="KW-1003">Cell membrane</keyword>
<evidence type="ECO:0000256" key="12">
    <source>
        <dbReference type="RuleBase" id="RU363101"/>
    </source>
</evidence>
<evidence type="ECO:0000256" key="2">
    <source>
        <dbReference type="ARBA" id="ARBA00004377"/>
    </source>
</evidence>
<evidence type="ECO:0000256" key="6">
    <source>
        <dbReference type="ARBA" id="ARBA00022475"/>
    </source>
</evidence>
<comment type="caution">
    <text evidence="13">The sequence shown here is derived from an EMBL/GenBank/DDBJ whole genome shotgun (WGS) entry which is preliminary data.</text>
</comment>
<keyword evidence="5 12" id="KW-0813">Transport</keyword>
<evidence type="ECO:0000256" key="3">
    <source>
        <dbReference type="ARBA" id="ARBA00008741"/>
    </source>
</evidence>
<evidence type="ECO:0000256" key="10">
    <source>
        <dbReference type="ARBA" id="ARBA00022989"/>
    </source>
</evidence>
<accession>A0A254TBH1</accession>
<keyword evidence="7 12" id="KW-0997">Cell inner membrane</keyword>
<keyword evidence="8 12" id="KW-0812">Transmembrane</keyword>
<organism evidence="13 14">
    <name type="scientific">Noviherbaspirillum denitrificans</name>
    <dbReference type="NCBI Taxonomy" id="1968433"/>
    <lineage>
        <taxon>Bacteria</taxon>
        <taxon>Pseudomonadati</taxon>
        <taxon>Pseudomonadota</taxon>
        <taxon>Betaproteobacteria</taxon>
        <taxon>Burkholderiales</taxon>
        <taxon>Oxalobacteraceae</taxon>
        <taxon>Noviherbaspirillum</taxon>
    </lineage>
</organism>
<comment type="similarity">
    <text evidence="3 12">Belongs to the CcmD/CycX/HelD family.</text>
</comment>
<name>A0A254TBH1_9BURK</name>
<evidence type="ECO:0000313" key="13">
    <source>
        <dbReference type="EMBL" id="OWW19507.1"/>
    </source>
</evidence>
<dbReference type="AlphaFoldDB" id="A0A254TBH1"/>
<proteinExistence type="inferred from homology"/>
<gene>
    <name evidence="13" type="ORF">AYR66_08265</name>
</gene>
<dbReference type="GO" id="GO:0017004">
    <property type="term" value="P:cytochrome complex assembly"/>
    <property type="evidence" value="ECO:0007669"/>
    <property type="project" value="UniProtKB-KW"/>
</dbReference>
<dbReference type="EMBL" id="LSTO01000001">
    <property type="protein sequence ID" value="OWW19507.1"/>
    <property type="molecule type" value="Genomic_DNA"/>
</dbReference>
<evidence type="ECO:0000256" key="8">
    <source>
        <dbReference type="ARBA" id="ARBA00022692"/>
    </source>
</evidence>
<keyword evidence="9 12" id="KW-0201">Cytochrome c-type biogenesis</keyword>
<evidence type="ECO:0000256" key="9">
    <source>
        <dbReference type="ARBA" id="ARBA00022748"/>
    </source>
</evidence>
<evidence type="ECO:0000256" key="4">
    <source>
        <dbReference type="ARBA" id="ARBA00016461"/>
    </source>
</evidence>
<keyword evidence="10 12" id="KW-1133">Transmembrane helix</keyword>
<feature type="transmembrane region" description="Helical" evidence="12">
    <location>
        <begin position="15"/>
        <end position="37"/>
    </location>
</feature>
<dbReference type="Pfam" id="PF04995">
    <property type="entry name" value="CcmD"/>
    <property type="match status" value="1"/>
</dbReference>
<protein>
    <recommendedName>
        <fullName evidence="4 12">Heme exporter protein D</fullName>
    </recommendedName>
</protein>
<dbReference type="GO" id="GO:0015886">
    <property type="term" value="P:heme transport"/>
    <property type="evidence" value="ECO:0007669"/>
    <property type="project" value="InterPro"/>
</dbReference>
<evidence type="ECO:0000313" key="14">
    <source>
        <dbReference type="Proteomes" id="UP000197535"/>
    </source>
</evidence>
<dbReference type="NCBIfam" id="TIGR03141">
    <property type="entry name" value="cytochro_ccmD"/>
    <property type="match status" value="1"/>
</dbReference>
<dbReference type="RefSeq" id="WP_088706415.1">
    <property type="nucleotide sequence ID" value="NZ_LSTO01000001.1"/>
</dbReference>
<dbReference type="PANTHER" id="PTHR37531:SF1">
    <property type="entry name" value="HEME EXPORTER PROTEIN D"/>
    <property type="match status" value="1"/>
</dbReference>
<evidence type="ECO:0000256" key="11">
    <source>
        <dbReference type="ARBA" id="ARBA00023136"/>
    </source>
</evidence>
<dbReference type="OrthoDB" id="9815607at2"/>